<dbReference type="GeneID" id="55816742"/>
<dbReference type="RefSeq" id="YP_009887287.1">
    <property type="nucleotide sequence ID" value="NC_049498.1"/>
</dbReference>
<organism evidence="1 2">
    <name type="scientific">Arthrobacter phage Abba</name>
    <dbReference type="NCBI Taxonomy" id="2713256"/>
    <lineage>
        <taxon>Viruses</taxon>
        <taxon>Duplodnaviria</taxon>
        <taxon>Heunggongvirae</taxon>
        <taxon>Uroviricota</taxon>
        <taxon>Caudoviricetes</taxon>
        <taxon>Berryhillviridae</taxon>
        <taxon>Ayohtrevirus</taxon>
        <taxon>Ayohtrevirus abba</taxon>
    </lineage>
</organism>
<proteinExistence type="predicted"/>
<evidence type="ECO:0000313" key="2">
    <source>
        <dbReference type="Proteomes" id="UP000500909"/>
    </source>
</evidence>
<sequence>MSVWSGLISTRVTRYAEHVIDTGAEVDALLADLDGPRLEVAEVIARALGANGVSLPLTDAQAIAVLADRGEAVAVDLNRSGYLLALADGRVGYSIGGGRVVESRGDKLAVVLDPEPGRYARAFALPGVAYVGE</sequence>
<name>A0A6G8R2B8_9CAUD</name>
<evidence type="ECO:0000313" key="1">
    <source>
        <dbReference type="EMBL" id="QIN94350.1"/>
    </source>
</evidence>
<dbReference type="EMBL" id="MT024868">
    <property type="protein sequence ID" value="QIN94350.1"/>
    <property type="molecule type" value="Genomic_DNA"/>
</dbReference>
<dbReference type="Proteomes" id="UP000500909">
    <property type="component" value="Segment"/>
</dbReference>
<reference evidence="1 2" key="1">
    <citation type="submission" date="2020-02" db="EMBL/GenBank/DDBJ databases">
        <authorList>
            <person name="Bojorquez D.A."/>
            <person name="Alcantara J.K.D.L."/>
            <person name="Arambulo J.M.L."/>
            <person name="Budzinski C.A."/>
            <person name="Campbell G.A."/>
            <person name="Dosanjh M.K."/>
            <person name="Gallardo M.A."/>
            <person name="Huang C."/>
            <person name="Nguyen N."/>
            <person name="Yee O.M."/>
            <person name="Ngo R.T."/>
            <person name="Kapinos A."/>
            <person name="Freise A.C."/>
            <person name="Reddi K."/>
            <person name="Moberg-Parker J."/>
            <person name="Garlena R.A."/>
            <person name="Russell D.A."/>
            <person name="Pope W.H."/>
            <person name="Jacobs-Sera D."/>
            <person name="Hatfull G.F."/>
        </authorList>
    </citation>
    <scope>NUCLEOTIDE SEQUENCE [LARGE SCALE GENOMIC DNA]</scope>
</reference>
<gene>
    <name evidence="1" type="primary">21</name>
    <name evidence="1" type="ORF">SEA_ABBA_21</name>
</gene>
<keyword evidence="2" id="KW-1185">Reference proteome</keyword>
<protein>
    <submittedName>
        <fullName evidence="1">Uncharacterized protein</fullName>
    </submittedName>
</protein>
<accession>A0A6G8R2B8</accession>
<dbReference type="KEGG" id="vg:55816742"/>